<evidence type="ECO:0000256" key="1">
    <source>
        <dbReference type="ARBA" id="ARBA00007637"/>
    </source>
</evidence>
<dbReference type="SUPFAM" id="SSF51735">
    <property type="entry name" value="NAD(P)-binding Rossmann-fold domains"/>
    <property type="match status" value="1"/>
</dbReference>
<organism evidence="3">
    <name type="scientific">marine sediment metagenome</name>
    <dbReference type="NCBI Taxonomy" id="412755"/>
    <lineage>
        <taxon>unclassified sequences</taxon>
        <taxon>metagenomes</taxon>
        <taxon>ecological metagenomes</taxon>
    </lineage>
</organism>
<comment type="caution">
    <text evidence="3">The sequence shown here is derived from an EMBL/GenBank/DDBJ whole genome shotgun (WGS) entry which is preliminary data.</text>
</comment>
<dbReference type="InterPro" id="IPR001509">
    <property type="entry name" value="Epimerase_deHydtase"/>
</dbReference>
<evidence type="ECO:0000313" key="3">
    <source>
        <dbReference type="EMBL" id="GAI72359.1"/>
    </source>
</evidence>
<feature type="domain" description="NAD-dependent epimerase/dehydratase" evidence="2">
    <location>
        <begin position="6"/>
        <end position="53"/>
    </location>
</feature>
<gene>
    <name evidence="3" type="ORF">S12H4_03943</name>
</gene>
<sequence length="106" mass="12440">IRKFFNLMFQDKDITIYGDGTQLRDYTYVSDIVNDLYLSAEKDESSGQIFNLGYSSPINVNELVEKMYSISGKSKKVKYIESQQGDVDITYPKFAYFIYRRMINKK</sequence>
<dbReference type="Gene3D" id="3.90.25.10">
    <property type="entry name" value="UDP-galactose 4-epimerase, domain 1"/>
    <property type="match status" value="1"/>
</dbReference>
<feature type="non-terminal residue" evidence="3">
    <location>
        <position position="1"/>
    </location>
</feature>
<protein>
    <recommendedName>
        <fullName evidence="2">NAD-dependent epimerase/dehydratase domain-containing protein</fullName>
    </recommendedName>
</protein>
<name>X1SX08_9ZZZZ</name>
<proteinExistence type="inferred from homology"/>
<dbReference type="InterPro" id="IPR036291">
    <property type="entry name" value="NAD(P)-bd_dom_sf"/>
</dbReference>
<accession>X1SX08</accession>
<dbReference type="PRINTS" id="PR01713">
    <property type="entry name" value="NUCEPIMERASE"/>
</dbReference>
<comment type="similarity">
    <text evidence="1">Belongs to the NAD(P)-dependent epimerase/dehydratase family.</text>
</comment>
<dbReference type="AlphaFoldDB" id="X1SX08"/>
<reference evidence="3" key="1">
    <citation type="journal article" date="2014" name="Front. Microbiol.">
        <title>High frequency of phylogenetically diverse reductive dehalogenase-homologous genes in deep subseafloor sedimentary metagenomes.</title>
        <authorList>
            <person name="Kawai M."/>
            <person name="Futagami T."/>
            <person name="Toyoda A."/>
            <person name="Takaki Y."/>
            <person name="Nishi S."/>
            <person name="Hori S."/>
            <person name="Arai W."/>
            <person name="Tsubouchi T."/>
            <person name="Morono Y."/>
            <person name="Uchiyama I."/>
            <person name="Ito T."/>
            <person name="Fujiyama A."/>
            <person name="Inagaki F."/>
            <person name="Takami H."/>
        </authorList>
    </citation>
    <scope>NUCLEOTIDE SEQUENCE</scope>
    <source>
        <strain evidence="3">Expedition CK06-06</strain>
    </source>
</reference>
<dbReference type="Pfam" id="PF01370">
    <property type="entry name" value="Epimerase"/>
    <property type="match status" value="1"/>
</dbReference>
<dbReference type="Gene3D" id="3.40.50.720">
    <property type="entry name" value="NAD(P)-binding Rossmann-like Domain"/>
    <property type="match status" value="1"/>
</dbReference>
<dbReference type="EMBL" id="BARW01001161">
    <property type="protein sequence ID" value="GAI72359.1"/>
    <property type="molecule type" value="Genomic_DNA"/>
</dbReference>
<evidence type="ECO:0000259" key="2">
    <source>
        <dbReference type="Pfam" id="PF01370"/>
    </source>
</evidence>
<dbReference type="PANTHER" id="PTHR43000">
    <property type="entry name" value="DTDP-D-GLUCOSE 4,6-DEHYDRATASE-RELATED"/>
    <property type="match status" value="1"/>
</dbReference>